<gene>
    <name evidence="1" type="ORF">QQX98_004417</name>
</gene>
<dbReference type="Gene3D" id="3.80.10.10">
    <property type="entry name" value="Ribonuclease Inhibitor"/>
    <property type="match status" value="1"/>
</dbReference>
<evidence type="ECO:0000313" key="1">
    <source>
        <dbReference type="EMBL" id="KAK7417761.1"/>
    </source>
</evidence>
<sequence length="223" mass="24798">MMQRKPKGVKDAQFVSNKHDWDDDHYKRMIGTSTASTVFGTAFMLTDDHIDDIIALGSPVCKGLTQFISKHPDVSYGSPPGGAQLLTTDAVVRLAKACPNLRIVQLQATCLIADKGLLGLFKYCPNLTLVEVTGPSRGGSKTVSGEALDELRENPQWAPKLKMLILGDTNGKEFMKAMRALTKEREKLVVRLLQRSEEKNYGDWDLEESATDYQKGRKKPAKW</sequence>
<dbReference type="Proteomes" id="UP001498476">
    <property type="component" value="Unassembled WGS sequence"/>
</dbReference>
<keyword evidence="2" id="KW-1185">Reference proteome</keyword>
<reference evidence="1 2" key="1">
    <citation type="journal article" date="2025" name="Microbiol. Resour. Announc.">
        <title>Draft genome sequences for Neonectria magnoliae and Neonectria punicea, canker pathogens of Liriodendron tulipifera and Acer saccharum in West Virginia.</title>
        <authorList>
            <person name="Petronek H.M."/>
            <person name="Kasson M.T."/>
            <person name="Metheny A.M."/>
            <person name="Stauder C.M."/>
            <person name="Lovett B."/>
            <person name="Lynch S.C."/>
            <person name="Garnas J.R."/>
            <person name="Kasson L.R."/>
            <person name="Stajich J.E."/>
        </authorList>
    </citation>
    <scope>NUCLEOTIDE SEQUENCE [LARGE SCALE GENOMIC DNA]</scope>
    <source>
        <strain evidence="1 2">NRRL 64653</strain>
    </source>
</reference>
<dbReference type="EMBL" id="JAZAVJ010000054">
    <property type="protein sequence ID" value="KAK7417761.1"/>
    <property type="molecule type" value="Genomic_DNA"/>
</dbReference>
<evidence type="ECO:0000313" key="2">
    <source>
        <dbReference type="Proteomes" id="UP001498476"/>
    </source>
</evidence>
<dbReference type="InterPro" id="IPR032675">
    <property type="entry name" value="LRR_dom_sf"/>
</dbReference>
<protein>
    <submittedName>
        <fullName evidence="1">Uncharacterized protein</fullName>
    </submittedName>
</protein>
<accession>A0ABR1H9N2</accession>
<comment type="caution">
    <text evidence="1">The sequence shown here is derived from an EMBL/GenBank/DDBJ whole genome shotgun (WGS) entry which is preliminary data.</text>
</comment>
<name>A0ABR1H9N2_9HYPO</name>
<organism evidence="1 2">
    <name type="scientific">Neonectria punicea</name>
    <dbReference type="NCBI Taxonomy" id="979145"/>
    <lineage>
        <taxon>Eukaryota</taxon>
        <taxon>Fungi</taxon>
        <taxon>Dikarya</taxon>
        <taxon>Ascomycota</taxon>
        <taxon>Pezizomycotina</taxon>
        <taxon>Sordariomycetes</taxon>
        <taxon>Hypocreomycetidae</taxon>
        <taxon>Hypocreales</taxon>
        <taxon>Nectriaceae</taxon>
        <taxon>Neonectria</taxon>
    </lineage>
</organism>
<proteinExistence type="predicted"/>